<dbReference type="InterPro" id="IPR020013">
    <property type="entry name" value="Flagellar_FlgE/F/G"/>
</dbReference>
<dbReference type="OrthoDB" id="9804559at2"/>
<evidence type="ECO:0000256" key="2">
    <source>
        <dbReference type="ARBA" id="ARBA00017948"/>
    </source>
</evidence>
<dbReference type="NCBIfam" id="TIGR02490">
    <property type="entry name" value="flgF"/>
    <property type="match status" value="1"/>
</dbReference>
<dbReference type="InterPro" id="IPR001444">
    <property type="entry name" value="Flag_bb_rod_N"/>
</dbReference>
<evidence type="ECO:0000256" key="5">
    <source>
        <dbReference type="RuleBase" id="RU362116"/>
    </source>
</evidence>
<evidence type="ECO:0000313" key="9">
    <source>
        <dbReference type="EMBL" id="SJZ47781.1"/>
    </source>
</evidence>
<dbReference type="InterPro" id="IPR012836">
    <property type="entry name" value="FlgF"/>
</dbReference>
<keyword evidence="9" id="KW-0969">Cilium</keyword>
<evidence type="ECO:0000256" key="4">
    <source>
        <dbReference type="NCBIfam" id="TIGR02488"/>
    </source>
</evidence>
<dbReference type="InterPro" id="IPR037925">
    <property type="entry name" value="FlgE/F/G-like"/>
</dbReference>
<keyword evidence="5" id="KW-0975">Bacterial flagellum</keyword>
<accession>A0A1T4KZI0</accession>
<dbReference type="PANTHER" id="PTHR30435">
    <property type="entry name" value="FLAGELLAR PROTEIN"/>
    <property type="match status" value="1"/>
</dbReference>
<name>A0A1T4KZI0_9FIRM</name>
<dbReference type="GO" id="GO:0009426">
    <property type="term" value="C:bacterial-type flagellum basal body, distal rod"/>
    <property type="evidence" value="ECO:0007669"/>
    <property type="project" value="UniProtKB-UniRule"/>
</dbReference>
<feature type="domain" description="Flagellar basal body rod protein N-terminal" evidence="6">
    <location>
        <begin position="7"/>
        <end position="35"/>
    </location>
</feature>
<dbReference type="PROSITE" id="PS00588">
    <property type="entry name" value="FLAGELLA_BB_ROD"/>
    <property type="match status" value="1"/>
</dbReference>
<dbReference type="Pfam" id="PF00460">
    <property type="entry name" value="Flg_bb_rod"/>
    <property type="match status" value="1"/>
</dbReference>
<comment type="subunit">
    <text evidence="3">The basal body constitutes a major portion of the flagellar organelle and consists of four rings (L,P,S, and M) mounted on a central rod. The rod consists of about 26 subunits of FlgG in the distal portion, and FlgB, FlgC and FlgF are thought to build up the proximal portion of the rod with about 6 subunits each.</text>
</comment>
<evidence type="ECO:0000259" key="7">
    <source>
        <dbReference type="Pfam" id="PF06429"/>
    </source>
</evidence>
<keyword evidence="10" id="KW-1185">Reference proteome</keyword>
<feature type="domain" description="Flagellar hook protein FlgE/F/G-like D1" evidence="8">
    <location>
        <begin position="96"/>
        <end position="158"/>
    </location>
</feature>
<evidence type="ECO:0000259" key="6">
    <source>
        <dbReference type="Pfam" id="PF00460"/>
    </source>
</evidence>
<dbReference type="SUPFAM" id="SSF117143">
    <property type="entry name" value="Flagellar hook protein flgE"/>
    <property type="match status" value="1"/>
</dbReference>
<dbReference type="GO" id="GO:0071978">
    <property type="term" value="P:bacterial-type flagellum-dependent swarming motility"/>
    <property type="evidence" value="ECO:0007669"/>
    <property type="project" value="TreeGrafter"/>
</dbReference>
<dbReference type="RefSeq" id="WP_078809454.1">
    <property type="nucleotide sequence ID" value="NZ_FUWM01000007.1"/>
</dbReference>
<dbReference type="NCBIfam" id="TIGR02488">
    <property type="entry name" value="flgG_G_neg"/>
    <property type="match status" value="1"/>
</dbReference>
<dbReference type="InterPro" id="IPR053967">
    <property type="entry name" value="LlgE_F_G-like_D1"/>
</dbReference>
<dbReference type="EMBL" id="FUWM01000007">
    <property type="protein sequence ID" value="SJZ47781.1"/>
    <property type="molecule type" value="Genomic_DNA"/>
</dbReference>
<comment type="similarity">
    <text evidence="1 5">Belongs to the flagella basal body rod proteins family.</text>
</comment>
<evidence type="ECO:0000313" key="10">
    <source>
        <dbReference type="Proteomes" id="UP000190625"/>
    </source>
</evidence>
<dbReference type="PANTHER" id="PTHR30435:SF19">
    <property type="entry name" value="FLAGELLAR BASAL-BODY ROD PROTEIN FLGG"/>
    <property type="match status" value="1"/>
</dbReference>
<dbReference type="Pfam" id="PF22692">
    <property type="entry name" value="LlgE_F_G_D1"/>
    <property type="match status" value="1"/>
</dbReference>
<keyword evidence="9" id="KW-0966">Cell projection</keyword>
<gene>
    <name evidence="9" type="ORF">SAMN02745118_00959</name>
</gene>
<evidence type="ECO:0000256" key="3">
    <source>
        <dbReference type="ARBA" id="ARBA00025933"/>
    </source>
</evidence>
<organism evidence="9 10">
    <name type="scientific">Selenihalanaerobacter shriftii</name>
    <dbReference type="NCBI Taxonomy" id="142842"/>
    <lineage>
        <taxon>Bacteria</taxon>
        <taxon>Bacillati</taxon>
        <taxon>Bacillota</taxon>
        <taxon>Clostridia</taxon>
        <taxon>Halanaerobiales</taxon>
        <taxon>Halobacteroidaceae</taxon>
        <taxon>Selenihalanaerobacter</taxon>
    </lineage>
</organism>
<evidence type="ECO:0000259" key="8">
    <source>
        <dbReference type="Pfam" id="PF22692"/>
    </source>
</evidence>
<dbReference type="InterPro" id="IPR010930">
    <property type="entry name" value="Flg_bb/hook_C_dom"/>
</dbReference>
<keyword evidence="9" id="KW-0282">Flagellum</keyword>
<sequence length="262" mass="28316">MIRSLWTAATGMKAQQLNIDTISNNLSNVNTSGFKKSRVGFQDLMYQSLREAGTPNNQGSQVPTGIEVGHGVRPAATQKLFSQGSFQKTGNPLDIAIEGDGFFQVLQPDGRVAYTRDGSLKRDNNGRLVTSDGYPVQPEITIPEDAVNVTVTVEGNVLVKQPGSEELNEIGQLELARFSNPAGLKSLGRNLFMKTPASGEPTVGVPAENGFGTLSQGYLEQSNVKVVEEMVNMIAAQRAYEVNSKAIRASDEMLQQANNLKR</sequence>
<dbReference type="Pfam" id="PF06429">
    <property type="entry name" value="Flg_bbr_C"/>
    <property type="match status" value="1"/>
</dbReference>
<dbReference type="NCBIfam" id="TIGR03506">
    <property type="entry name" value="FlgEFG_subfam"/>
    <property type="match status" value="2"/>
</dbReference>
<feature type="domain" description="Flagellar basal-body/hook protein C-terminal" evidence="7">
    <location>
        <begin position="216"/>
        <end position="260"/>
    </location>
</feature>
<dbReference type="Proteomes" id="UP000190625">
    <property type="component" value="Unassembled WGS sequence"/>
</dbReference>
<reference evidence="10" key="1">
    <citation type="submission" date="2017-02" db="EMBL/GenBank/DDBJ databases">
        <authorList>
            <person name="Varghese N."/>
            <person name="Submissions S."/>
        </authorList>
    </citation>
    <scope>NUCLEOTIDE SEQUENCE [LARGE SCALE GENOMIC DNA]</scope>
    <source>
        <strain evidence="10">ATCC BAA-73</strain>
    </source>
</reference>
<proteinExistence type="inferred from homology"/>
<comment type="subcellular location">
    <subcellularLocation>
        <location evidence="5">Bacterial flagellum basal body</location>
    </subcellularLocation>
</comment>
<dbReference type="InterPro" id="IPR019776">
    <property type="entry name" value="Flagellar_basal_body_rod_CS"/>
</dbReference>
<protein>
    <recommendedName>
        <fullName evidence="2 4">Flagellar basal-body rod protein FlgG</fullName>
    </recommendedName>
</protein>
<dbReference type="STRING" id="142842.SAMN02745118_00959"/>
<evidence type="ECO:0000256" key="1">
    <source>
        <dbReference type="ARBA" id="ARBA00009677"/>
    </source>
</evidence>
<dbReference type="AlphaFoldDB" id="A0A1T4KZI0"/>
<dbReference type="InterPro" id="IPR012834">
    <property type="entry name" value="FlgG_G_neg"/>
</dbReference>